<keyword evidence="2" id="KW-1185">Reference proteome</keyword>
<proteinExistence type="predicted"/>
<sequence>MRCLTKTGAAPATEGHHVKRQKDPLLLTLPPFDSVSSGVHERLALMGGEGVSGDHVITNERVVPSQRVQRIPFAFKLHDYSRRPFPEFPLLLDDSIARETAALRAAPREEDHMAHLVTYTEPLNCVTETTEEPTTFSLAPVDCSPLFAQPQRFPFSDVAVSSLQVKDSEMAVHPRLCVDLGLSSVPEKLANLDEVDFMSEDSGDESAAPVEPVLMSQQFARLRGQSDKTPSEALHFDAFVDYFLPGK</sequence>
<accession>A0A7G2C901</accession>
<dbReference type="VEuPathDB" id="TriTrypDB:ADEAN_000337300"/>
<organism evidence="1 2">
    <name type="scientific">Angomonas deanei</name>
    <dbReference type="NCBI Taxonomy" id="59799"/>
    <lineage>
        <taxon>Eukaryota</taxon>
        <taxon>Discoba</taxon>
        <taxon>Euglenozoa</taxon>
        <taxon>Kinetoplastea</taxon>
        <taxon>Metakinetoplastina</taxon>
        <taxon>Trypanosomatida</taxon>
        <taxon>Trypanosomatidae</taxon>
        <taxon>Strigomonadinae</taxon>
        <taxon>Angomonas</taxon>
    </lineage>
</organism>
<dbReference type="AlphaFoldDB" id="A0A7G2C901"/>
<evidence type="ECO:0000313" key="2">
    <source>
        <dbReference type="Proteomes" id="UP000515908"/>
    </source>
</evidence>
<protein>
    <submittedName>
        <fullName evidence="1">Uncharacterized protein</fullName>
    </submittedName>
</protein>
<gene>
    <name evidence="1" type="ORF">ADEAN_000337300</name>
</gene>
<name>A0A7G2C901_9TRYP</name>
<dbReference type="EMBL" id="LR877149">
    <property type="protein sequence ID" value="CAD2215915.1"/>
    <property type="molecule type" value="Genomic_DNA"/>
</dbReference>
<dbReference type="Proteomes" id="UP000515908">
    <property type="component" value="Chromosome 05"/>
</dbReference>
<evidence type="ECO:0000313" key="1">
    <source>
        <dbReference type="EMBL" id="CAD2215915.1"/>
    </source>
</evidence>
<reference evidence="1 2" key="1">
    <citation type="submission" date="2020-08" db="EMBL/GenBank/DDBJ databases">
        <authorList>
            <person name="Newling K."/>
            <person name="Davey J."/>
            <person name="Forrester S."/>
        </authorList>
    </citation>
    <scope>NUCLEOTIDE SEQUENCE [LARGE SCALE GENOMIC DNA]</scope>
    <source>
        <strain evidence="2">Crithidia deanei Carvalho (ATCC PRA-265)</strain>
    </source>
</reference>